<keyword evidence="1 6" id="KW-1277">Toxin-antitoxin system</keyword>
<keyword evidence="3 6" id="KW-0808">Transferase</keyword>
<feature type="binding site" evidence="6">
    <location>
        <position position="51"/>
    </location>
    <ligand>
        <name>NAD(+)</name>
        <dbReference type="ChEBI" id="CHEBI:57540"/>
    </ligand>
</feature>
<feature type="binding site" evidence="6">
    <location>
        <begin position="12"/>
        <end position="14"/>
    </location>
    <ligand>
        <name>NAD(+)</name>
        <dbReference type="ChEBI" id="CHEBI:57540"/>
    </ligand>
</feature>
<proteinExistence type="inferred from homology"/>
<gene>
    <name evidence="8" type="ORF">H6P80_16220</name>
</gene>
<reference evidence="8 9" key="1">
    <citation type="submission" date="2020-08" db="EMBL/GenBank/DDBJ databases">
        <title>Draft genome sequence of Parasphingopyxis sp. GrpM-11.</title>
        <authorList>
            <person name="Oh J."/>
            <person name="Roh D.-H."/>
        </authorList>
    </citation>
    <scope>NUCLEOTIDE SEQUENCE [LARGE SCALE GENOMIC DNA]</scope>
    <source>
        <strain evidence="8 9">GrpM-11</strain>
    </source>
</reference>
<dbReference type="GO" id="GO:0016757">
    <property type="term" value="F:glycosyltransferase activity"/>
    <property type="evidence" value="ECO:0007669"/>
    <property type="project" value="UniProtKB-UniRule"/>
</dbReference>
<feature type="domain" description="DarT" evidence="7">
    <location>
        <begin position="8"/>
        <end position="211"/>
    </location>
</feature>
<keyword evidence="9" id="KW-1185">Reference proteome</keyword>
<feature type="active site" evidence="6">
    <location>
        <position position="164"/>
    </location>
</feature>
<dbReference type="RefSeq" id="WP_185802456.1">
    <property type="nucleotide sequence ID" value="NZ_JACJVJ010000003.1"/>
</dbReference>
<feature type="active site" description="Proton acceptor" evidence="6">
    <location>
        <position position="51"/>
    </location>
</feature>
<dbReference type="AlphaFoldDB" id="A0A842I2Z3"/>
<dbReference type="Proteomes" id="UP000564378">
    <property type="component" value="Unassembled WGS sequence"/>
</dbReference>
<comment type="caution">
    <text evidence="8">The sequence shown here is derived from an EMBL/GenBank/DDBJ whole genome shotgun (WGS) entry which is preliminary data.</text>
</comment>
<evidence type="ECO:0000256" key="3">
    <source>
        <dbReference type="ARBA" id="ARBA00022679"/>
    </source>
</evidence>
<dbReference type="GO" id="GO:0003677">
    <property type="term" value="F:DNA binding"/>
    <property type="evidence" value="ECO:0007669"/>
    <property type="project" value="UniProtKB-UniRule"/>
</dbReference>
<evidence type="ECO:0000256" key="1">
    <source>
        <dbReference type="ARBA" id="ARBA00022649"/>
    </source>
</evidence>
<dbReference type="GO" id="GO:0016779">
    <property type="term" value="F:nucleotidyltransferase activity"/>
    <property type="evidence" value="ECO:0007669"/>
    <property type="project" value="UniProtKB-UniRule"/>
</dbReference>
<dbReference type="EMBL" id="JACJVJ010000003">
    <property type="protein sequence ID" value="MBC2779173.1"/>
    <property type="molecule type" value="Genomic_DNA"/>
</dbReference>
<keyword evidence="5 6" id="KW-0238">DNA-binding</keyword>
<keyword evidence="4 6" id="KW-0548">Nucleotidyltransferase</keyword>
<evidence type="ECO:0000256" key="6">
    <source>
        <dbReference type="PROSITE-ProRule" id="PRU01362"/>
    </source>
</evidence>
<evidence type="ECO:0000256" key="2">
    <source>
        <dbReference type="ARBA" id="ARBA00022676"/>
    </source>
</evidence>
<protein>
    <submittedName>
        <fullName evidence="8">DUF4433 domain-containing protein</fullName>
    </submittedName>
</protein>
<evidence type="ECO:0000313" key="9">
    <source>
        <dbReference type="Proteomes" id="UP000564378"/>
    </source>
</evidence>
<comment type="catalytic activity">
    <reaction evidence="6">
        <text>a thymidine in DNA + NAD(+) = an N-(ADP-alpha-D-ribosyl)-thymidine in DNA + nicotinamide + H(+)</text>
        <dbReference type="Rhea" id="RHEA:71651"/>
        <dbReference type="Rhea" id="RHEA-COMP:13556"/>
        <dbReference type="Rhea" id="RHEA-COMP:18051"/>
        <dbReference type="ChEBI" id="CHEBI:15378"/>
        <dbReference type="ChEBI" id="CHEBI:17154"/>
        <dbReference type="ChEBI" id="CHEBI:57540"/>
        <dbReference type="ChEBI" id="CHEBI:137386"/>
        <dbReference type="ChEBI" id="CHEBI:191199"/>
    </reaction>
</comment>
<dbReference type="Pfam" id="PF14487">
    <property type="entry name" value="DarT"/>
    <property type="match status" value="1"/>
</dbReference>
<evidence type="ECO:0000313" key="8">
    <source>
        <dbReference type="EMBL" id="MBC2779173.1"/>
    </source>
</evidence>
<evidence type="ECO:0000256" key="5">
    <source>
        <dbReference type="ARBA" id="ARBA00023125"/>
    </source>
</evidence>
<dbReference type="InterPro" id="IPR029494">
    <property type="entry name" value="DarT"/>
</dbReference>
<comment type="caution">
    <text evidence="6">Lacks conserved residue(s) required for the propagation of feature annotation.</text>
</comment>
<evidence type="ECO:0000256" key="4">
    <source>
        <dbReference type="ARBA" id="ARBA00022695"/>
    </source>
</evidence>
<organism evidence="8 9">
    <name type="scientific">Parasphingopyxis marina</name>
    <dbReference type="NCBI Taxonomy" id="2761622"/>
    <lineage>
        <taxon>Bacteria</taxon>
        <taxon>Pseudomonadati</taxon>
        <taxon>Pseudomonadota</taxon>
        <taxon>Alphaproteobacteria</taxon>
        <taxon>Sphingomonadales</taxon>
        <taxon>Sphingomonadaceae</taxon>
        <taxon>Parasphingopyxis</taxon>
    </lineage>
</organism>
<keyword evidence="2 6" id="KW-0328">Glycosyltransferase</keyword>
<name>A0A842I2Z3_9SPHN</name>
<evidence type="ECO:0000259" key="7">
    <source>
        <dbReference type="PROSITE" id="PS52018"/>
    </source>
</evidence>
<accession>A0A842I2Z3</accession>
<dbReference type="PROSITE" id="PS52018">
    <property type="entry name" value="DART"/>
    <property type="match status" value="1"/>
</dbReference>
<comment type="similarity">
    <text evidence="6">Belongs to the DarT ADP-ribosyltransferase family.</text>
</comment>
<sequence length="211" mass="23790">MNLGPDKAHIFRILHRDNLPWILHNGIHCRSSQLVDPNYVDIGNPELIDRRSGKAVPVEPGGTLSDYVPFYFTPRSPMLLNIKTGYGGIRQRANDEILILVSSLYKVRDYPLPFLFTDRHAYVQTAIFHNDLAQLPVIDWEILCRSDFKRDNNDLGKFERYQAEALVQQHVPIAALFGIACSSEAAAGRVRAQLAAAEVALDVAVMPGWYF</sequence>